<sequence>MLDLFRTREWWSSLGKRLAIGVCLCLTAAPAFALDPCDGVLDGEYEISAAVEVDETLVNQLIETQILEDRLPMTVTGNLDDLITYQIELDQVRAEFTTDRADLVFSFSASAVIAGSPTPVYRAVIRPGLDIGRCRVTTGSVLASLEGLVDELRGANLPDWLVDAFLAEYGLLELEVYRGQLLEALGGEQLANHAITVADLGIGFAVVDGSLQFTVSAGFDAERPRFDVRIASGGGVYLWANLEVEVVILEVFTMENRPYTTAQTGLTSKNQWTLFRTDRAIGSGAVVVYGEFRGGGSVYARKWLANPAGGILRGAFN</sequence>
<organism evidence="2 3">
    <name type="scientific">Sulfidibacter corallicola</name>
    <dbReference type="NCBI Taxonomy" id="2818388"/>
    <lineage>
        <taxon>Bacteria</taxon>
        <taxon>Pseudomonadati</taxon>
        <taxon>Acidobacteriota</taxon>
        <taxon>Holophagae</taxon>
        <taxon>Acanthopleuribacterales</taxon>
        <taxon>Acanthopleuribacteraceae</taxon>
        <taxon>Sulfidibacter</taxon>
    </lineage>
</organism>
<proteinExistence type="predicted"/>
<accession>A0A8A4TJI4</accession>
<keyword evidence="1" id="KW-0732">Signal</keyword>
<evidence type="ECO:0000313" key="2">
    <source>
        <dbReference type="EMBL" id="QTD49312.1"/>
    </source>
</evidence>
<gene>
    <name evidence="2" type="ORF">J3U87_27315</name>
</gene>
<dbReference type="KEGG" id="scor:J3U87_27315"/>
<feature type="signal peptide" evidence="1">
    <location>
        <begin position="1"/>
        <end position="33"/>
    </location>
</feature>
<dbReference type="Proteomes" id="UP000663929">
    <property type="component" value="Chromosome"/>
</dbReference>
<name>A0A8A4TJI4_SULCO</name>
<evidence type="ECO:0000256" key="1">
    <source>
        <dbReference type="SAM" id="SignalP"/>
    </source>
</evidence>
<keyword evidence="3" id="KW-1185">Reference proteome</keyword>
<feature type="chain" id="PRO_5035277720" evidence="1">
    <location>
        <begin position="34"/>
        <end position="317"/>
    </location>
</feature>
<dbReference type="AlphaFoldDB" id="A0A8A4TJI4"/>
<dbReference type="EMBL" id="CP071793">
    <property type="protein sequence ID" value="QTD49312.1"/>
    <property type="molecule type" value="Genomic_DNA"/>
</dbReference>
<evidence type="ECO:0000313" key="3">
    <source>
        <dbReference type="Proteomes" id="UP000663929"/>
    </source>
</evidence>
<protein>
    <submittedName>
        <fullName evidence="2">Uncharacterized protein</fullName>
    </submittedName>
</protein>
<reference evidence="2" key="1">
    <citation type="submission" date="2021-03" db="EMBL/GenBank/DDBJ databases">
        <title>Acanthopleuribacteraceae sp. M133.</title>
        <authorList>
            <person name="Wang G."/>
        </authorList>
    </citation>
    <scope>NUCLEOTIDE SEQUENCE</scope>
    <source>
        <strain evidence="2">M133</strain>
    </source>
</reference>
<dbReference type="RefSeq" id="WP_237378949.1">
    <property type="nucleotide sequence ID" value="NZ_CP071793.1"/>
</dbReference>